<dbReference type="EMBL" id="JAUSUQ010000002">
    <property type="protein sequence ID" value="MDQ0338094.1"/>
    <property type="molecule type" value="Genomic_DNA"/>
</dbReference>
<feature type="chain" id="PRO_5046509940" evidence="3">
    <location>
        <begin position="27"/>
        <end position="343"/>
    </location>
</feature>
<dbReference type="Gene3D" id="3.40.190.10">
    <property type="entry name" value="Periplasmic binding protein-like II"/>
    <property type="match status" value="1"/>
</dbReference>
<protein>
    <submittedName>
        <fullName evidence="4">Tricarboxylic transport membrane protein</fullName>
    </submittedName>
</protein>
<dbReference type="RefSeq" id="WP_307335889.1">
    <property type="nucleotide sequence ID" value="NZ_JAUSUQ010000002.1"/>
</dbReference>
<dbReference type="Pfam" id="PF03401">
    <property type="entry name" value="TctC"/>
    <property type="match status" value="1"/>
</dbReference>
<comment type="caution">
    <text evidence="4">The sequence shown here is derived from an EMBL/GenBank/DDBJ whole genome shotgun (WGS) entry which is preliminary data.</text>
</comment>
<dbReference type="InterPro" id="IPR042100">
    <property type="entry name" value="Bug_dom1"/>
</dbReference>
<proteinExistence type="inferred from homology"/>
<name>A0ABU0CNW3_9BACI</name>
<evidence type="ECO:0000313" key="5">
    <source>
        <dbReference type="Proteomes" id="UP001232445"/>
    </source>
</evidence>
<dbReference type="PIRSF" id="PIRSF017082">
    <property type="entry name" value="YflP"/>
    <property type="match status" value="1"/>
</dbReference>
<gene>
    <name evidence="4" type="ORF">J2S00_000877</name>
</gene>
<evidence type="ECO:0000256" key="2">
    <source>
        <dbReference type="SAM" id="MobiDB-lite"/>
    </source>
</evidence>
<dbReference type="PANTHER" id="PTHR42928:SF1">
    <property type="entry name" value="BLR4371 PROTEIN"/>
    <property type="match status" value="1"/>
</dbReference>
<keyword evidence="3" id="KW-0732">Signal</keyword>
<evidence type="ECO:0000256" key="3">
    <source>
        <dbReference type="SAM" id="SignalP"/>
    </source>
</evidence>
<organism evidence="4 5">
    <name type="scientific">Caldalkalibacillus uzonensis</name>
    <dbReference type="NCBI Taxonomy" id="353224"/>
    <lineage>
        <taxon>Bacteria</taxon>
        <taxon>Bacillati</taxon>
        <taxon>Bacillota</taxon>
        <taxon>Bacilli</taxon>
        <taxon>Bacillales</taxon>
        <taxon>Bacillaceae</taxon>
        <taxon>Caldalkalibacillus</taxon>
    </lineage>
</organism>
<comment type="similarity">
    <text evidence="1">Belongs to the UPF0065 (bug) family.</text>
</comment>
<dbReference type="PROSITE" id="PS51257">
    <property type="entry name" value="PROKAR_LIPOPROTEIN"/>
    <property type="match status" value="1"/>
</dbReference>
<evidence type="ECO:0000313" key="4">
    <source>
        <dbReference type="EMBL" id="MDQ0338094.1"/>
    </source>
</evidence>
<reference evidence="4 5" key="1">
    <citation type="submission" date="2023-07" db="EMBL/GenBank/DDBJ databases">
        <title>Genomic Encyclopedia of Type Strains, Phase IV (KMG-IV): sequencing the most valuable type-strain genomes for metagenomic binning, comparative biology and taxonomic classification.</title>
        <authorList>
            <person name="Goeker M."/>
        </authorList>
    </citation>
    <scope>NUCLEOTIDE SEQUENCE [LARGE SCALE GENOMIC DNA]</scope>
    <source>
        <strain evidence="4 5">DSM 17740</strain>
    </source>
</reference>
<feature type="compositionally biased region" description="Polar residues" evidence="2">
    <location>
        <begin position="34"/>
        <end position="43"/>
    </location>
</feature>
<dbReference type="Proteomes" id="UP001232445">
    <property type="component" value="Unassembled WGS sequence"/>
</dbReference>
<evidence type="ECO:0000256" key="1">
    <source>
        <dbReference type="ARBA" id="ARBA00006987"/>
    </source>
</evidence>
<dbReference type="PANTHER" id="PTHR42928">
    <property type="entry name" value="TRICARBOXYLATE-BINDING PROTEIN"/>
    <property type="match status" value="1"/>
</dbReference>
<dbReference type="SUPFAM" id="SSF53850">
    <property type="entry name" value="Periplasmic binding protein-like II"/>
    <property type="match status" value="1"/>
</dbReference>
<keyword evidence="5" id="KW-1185">Reference proteome</keyword>
<dbReference type="Gene3D" id="3.40.190.150">
    <property type="entry name" value="Bordetella uptake gene, domain 1"/>
    <property type="match status" value="1"/>
</dbReference>
<feature type="region of interest" description="Disordered" evidence="2">
    <location>
        <begin position="27"/>
        <end position="47"/>
    </location>
</feature>
<feature type="signal peptide" evidence="3">
    <location>
        <begin position="1"/>
        <end position="26"/>
    </location>
</feature>
<sequence>MMKKVIMGLLIVVLTIGLTACGQAPADTQENETEISNKQNESASPEAALDYPTETLNWTIAFGPGGGNDIMARTLIEILEKYDLYGHPIVPENREGGSGAVGWGFLNNQHGNPYHISTTSGSFITTPLLSEPGFNYEHFTHIALMATDDLLFLVPGDAPYATLADFVEAAQANNMKIGGIGAANVDRLVPATFAQEAGFDFEYVSFNGQGELVTAILSGSLDAIMGNPAEVVGQIDAGELKPLAFSGQQRLDQYPDVPTFTEEGYDVNISMPRGVIMPGGVSEEVRNWWIETMKKVAETPEWQAYIDDNMLTESILYGDDFTKYLEETNAVFEVMMRDLEIIE</sequence>
<dbReference type="CDD" id="cd07012">
    <property type="entry name" value="PBP2_Bug_TTT"/>
    <property type="match status" value="1"/>
</dbReference>
<accession>A0ABU0CNW3</accession>
<dbReference type="InterPro" id="IPR005064">
    <property type="entry name" value="BUG"/>
</dbReference>